<feature type="compositionally biased region" description="Polar residues" evidence="1">
    <location>
        <begin position="26"/>
        <end position="36"/>
    </location>
</feature>
<sequence>MPPKMGRGRPRKQKRKKNMDEPVGSISHSESTTNRKNTVKLESSDWECPLSAKRVFIPNSMPISGLRRSSRFSTRCIENGTTCLEQVGKMHVENSIVCIPENAGELGEADMSLSNNSNQMDGQNHLEAEITPLEQEPLAGEIQASNKVEEITVKDNRKLISRAGCSSPSVSLKLTEMVGMVGEEDDDDVDSNIQSWTKDTVNGYHVKPEFMPILRKIIGKYGDIAKNCAAESVVYRSALLEMICGIISELDKKDVCNIKGKDLKKKINLVDEIKTMEVEVEWLHTRLTEILEARQILKQSGKMKEKLDSNRESIEIAESALKECETAKKKLKAICDKEALWKERLARSQDESTKTYQEIKSAKSRVKRFLNSSLVDDLL</sequence>
<dbReference type="EMBL" id="DF973609">
    <property type="protein sequence ID" value="GAU35912.1"/>
    <property type="molecule type" value="Genomic_DNA"/>
</dbReference>
<protein>
    <recommendedName>
        <fullName evidence="4">Phospholipase-like protein</fullName>
    </recommendedName>
</protein>
<dbReference type="OrthoDB" id="1096033at2759"/>
<organism evidence="2 3">
    <name type="scientific">Trifolium subterraneum</name>
    <name type="common">Subterranean clover</name>
    <dbReference type="NCBI Taxonomy" id="3900"/>
    <lineage>
        <taxon>Eukaryota</taxon>
        <taxon>Viridiplantae</taxon>
        <taxon>Streptophyta</taxon>
        <taxon>Embryophyta</taxon>
        <taxon>Tracheophyta</taxon>
        <taxon>Spermatophyta</taxon>
        <taxon>Magnoliopsida</taxon>
        <taxon>eudicotyledons</taxon>
        <taxon>Gunneridae</taxon>
        <taxon>Pentapetalae</taxon>
        <taxon>rosids</taxon>
        <taxon>fabids</taxon>
        <taxon>Fabales</taxon>
        <taxon>Fabaceae</taxon>
        <taxon>Papilionoideae</taxon>
        <taxon>50 kb inversion clade</taxon>
        <taxon>NPAAA clade</taxon>
        <taxon>Hologalegina</taxon>
        <taxon>IRL clade</taxon>
        <taxon>Trifolieae</taxon>
        <taxon>Trifolium</taxon>
    </lineage>
</organism>
<gene>
    <name evidence="2" type="ORF">TSUD_69450</name>
</gene>
<feature type="region of interest" description="Disordered" evidence="1">
    <location>
        <begin position="1"/>
        <end position="43"/>
    </location>
</feature>
<dbReference type="Pfam" id="PF05278">
    <property type="entry name" value="PEARLI-4"/>
    <property type="match status" value="1"/>
</dbReference>
<dbReference type="AlphaFoldDB" id="A0A2Z6NGY9"/>
<keyword evidence="3" id="KW-1185">Reference proteome</keyword>
<evidence type="ECO:0000256" key="1">
    <source>
        <dbReference type="SAM" id="MobiDB-lite"/>
    </source>
</evidence>
<accession>A0A2Z6NGY9</accession>
<reference evidence="3" key="1">
    <citation type="journal article" date="2017" name="Front. Plant Sci.">
        <title>Climate Clever Clovers: New Paradigm to Reduce the Environmental Footprint of Ruminants by Breeding Low Methanogenic Forages Utilizing Haplotype Variation.</title>
        <authorList>
            <person name="Kaur P."/>
            <person name="Appels R."/>
            <person name="Bayer P.E."/>
            <person name="Keeble-Gagnere G."/>
            <person name="Wang J."/>
            <person name="Hirakawa H."/>
            <person name="Shirasawa K."/>
            <person name="Vercoe P."/>
            <person name="Stefanova K."/>
            <person name="Durmic Z."/>
            <person name="Nichols P."/>
            <person name="Revell C."/>
            <person name="Isobe S.N."/>
            <person name="Edwards D."/>
            <person name="Erskine W."/>
        </authorList>
    </citation>
    <scope>NUCLEOTIDE SEQUENCE [LARGE SCALE GENOMIC DNA]</scope>
    <source>
        <strain evidence="3">cv. Daliak</strain>
    </source>
</reference>
<dbReference type="Proteomes" id="UP000242715">
    <property type="component" value="Unassembled WGS sequence"/>
</dbReference>
<evidence type="ECO:0000313" key="3">
    <source>
        <dbReference type="Proteomes" id="UP000242715"/>
    </source>
</evidence>
<evidence type="ECO:0000313" key="2">
    <source>
        <dbReference type="EMBL" id="GAU35912.1"/>
    </source>
</evidence>
<proteinExistence type="predicted"/>
<dbReference type="PANTHER" id="PTHR35358">
    <property type="entry name" value="OS06G0711100 PROTEIN"/>
    <property type="match status" value="1"/>
</dbReference>
<name>A0A2Z6NGY9_TRISU</name>
<feature type="compositionally biased region" description="Basic residues" evidence="1">
    <location>
        <begin position="1"/>
        <end position="17"/>
    </location>
</feature>
<dbReference type="InterPro" id="IPR007942">
    <property type="entry name" value="PLipase-like"/>
</dbReference>
<dbReference type="PANTHER" id="PTHR35358:SF10">
    <property type="entry name" value="PLANT PHOSPHOLIPASE-LIKE PROTEIN"/>
    <property type="match status" value="1"/>
</dbReference>
<evidence type="ECO:0008006" key="4">
    <source>
        <dbReference type="Google" id="ProtNLM"/>
    </source>
</evidence>